<keyword evidence="2" id="KW-0489">Methyltransferase</keyword>
<keyword evidence="2" id="KW-0808">Transferase</keyword>
<dbReference type="EMBL" id="OBML01000001">
    <property type="protein sequence ID" value="SOB90477.1"/>
    <property type="molecule type" value="Genomic_DNA"/>
</dbReference>
<dbReference type="Pfam" id="PF08241">
    <property type="entry name" value="Methyltransf_11"/>
    <property type="match status" value="1"/>
</dbReference>
<dbReference type="SUPFAM" id="SSF53335">
    <property type="entry name" value="S-adenosyl-L-methionine-dependent methyltransferases"/>
    <property type="match status" value="1"/>
</dbReference>
<dbReference type="InterPro" id="IPR013216">
    <property type="entry name" value="Methyltransf_11"/>
</dbReference>
<feature type="domain" description="Methyltransferase type 11" evidence="1">
    <location>
        <begin position="73"/>
        <end position="169"/>
    </location>
</feature>
<dbReference type="Gene3D" id="3.40.50.150">
    <property type="entry name" value="Vaccinia Virus protein VP39"/>
    <property type="match status" value="1"/>
</dbReference>
<dbReference type="PANTHER" id="PTHR42912">
    <property type="entry name" value="METHYLTRANSFERASE"/>
    <property type="match status" value="1"/>
</dbReference>
<dbReference type="CDD" id="cd02440">
    <property type="entry name" value="AdoMet_MTases"/>
    <property type="match status" value="1"/>
</dbReference>
<dbReference type="GO" id="GO:0008757">
    <property type="term" value="F:S-adenosylmethionine-dependent methyltransferase activity"/>
    <property type="evidence" value="ECO:0007669"/>
    <property type="project" value="InterPro"/>
</dbReference>
<protein>
    <submittedName>
        <fullName evidence="2">Phosphatidylethanolamine/phosphatidyl-N-methylethanolamine N-methyltransferase</fullName>
    </submittedName>
</protein>
<dbReference type="OrthoDB" id="8153637at2"/>
<sequence>MNVEFFPVSRLRRLAERVAKRLGLARVAGLSTGSVESAYARWAPVYDWVFTAPLVFGQRAAAREANRLSGELVEVGVGTGLSLPLYGENLTVTGIDLSKPMLERARERVRRKKLKNVATLRAMDASEMDFDAARFDIATVMYVMTVVPDPSAVLKELERVVKPGGTVIIVNHFAADKGLLALIERGLARFASTLGWDPLFRRETVLDNTSMELVREERLGPLGLFTMMVFRRQA</sequence>
<accession>A0A285RDM2</accession>
<gene>
    <name evidence="2" type="ORF">SAMN05421512_101453</name>
</gene>
<dbReference type="GO" id="GO:0032259">
    <property type="term" value="P:methylation"/>
    <property type="evidence" value="ECO:0007669"/>
    <property type="project" value="UniProtKB-KW"/>
</dbReference>
<organism evidence="2 3">
    <name type="scientific">Stappia indica</name>
    <dbReference type="NCBI Taxonomy" id="538381"/>
    <lineage>
        <taxon>Bacteria</taxon>
        <taxon>Pseudomonadati</taxon>
        <taxon>Pseudomonadota</taxon>
        <taxon>Alphaproteobacteria</taxon>
        <taxon>Hyphomicrobiales</taxon>
        <taxon>Stappiaceae</taxon>
        <taxon>Stappia</taxon>
    </lineage>
</organism>
<dbReference type="Proteomes" id="UP000219331">
    <property type="component" value="Unassembled WGS sequence"/>
</dbReference>
<dbReference type="PANTHER" id="PTHR42912:SF80">
    <property type="entry name" value="METHYLTRANSFERASE DOMAIN-CONTAINING PROTEIN"/>
    <property type="match status" value="1"/>
</dbReference>
<dbReference type="RefSeq" id="WP_083202540.1">
    <property type="nucleotide sequence ID" value="NZ_MBQF01000009.1"/>
</dbReference>
<evidence type="ECO:0000313" key="3">
    <source>
        <dbReference type="Proteomes" id="UP000219331"/>
    </source>
</evidence>
<dbReference type="AlphaFoldDB" id="A0A285RDM2"/>
<dbReference type="STRING" id="538381.GCA_001696535_01580"/>
<evidence type="ECO:0000259" key="1">
    <source>
        <dbReference type="Pfam" id="PF08241"/>
    </source>
</evidence>
<reference evidence="2 3" key="1">
    <citation type="submission" date="2017-08" db="EMBL/GenBank/DDBJ databases">
        <authorList>
            <person name="de Groot N.N."/>
        </authorList>
    </citation>
    <scope>NUCLEOTIDE SEQUENCE [LARGE SCALE GENOMIC DNA]</scope>
    <source>
        <strain evidence="2 3">USBA 352</strain>
    </source>
</reference>
<dbReference type="InterPro" id="IPR029063">
    <property type="entry name" value="SAM-dependent_MTases_sf"/>
</dbReference>
<evidence type="ECO:0000313" key="2">
    <source>
        <dbReference type="EMBL" id="SOB90477.1"/>
    </source>
</evidence>
<proteinExistence type="predicted"/>
<keyword evidence="3" id="KW-1185">Reference proteome</keyword>
<dbReference type="InterPro" id="IPR050508">
    <property type="entry name" value="Methyltransf_Superfamily"/>
</dbReference>
<name>A0A285RDM2_9HYPH</name>